<dbReference type="RefSeq" id="WP_152869738.1">
    <property type="nucleotide sequence ID" value="NZ_WBSL01000001.1"/>
</dbReference>
<feature type="domain" description="FAS1" evidence="3">
    <location>
        <begin position="451"/>
        <end position="582"/>
    </location>
</feature>
<dbReference type="Pfam" id="PF02469">
    <property type="entry name" value="Fasciclin"/>
    <property type="match status" value="3"/>
</dbReference>
<dbReference type="PROSITE" id="PS50213">
    <property type="entry name" value="FAS1"/>
    <property type="match status" value="3"/>
</dbReference>
<dbReference type="InterPro" id="IPR000782">
    <property type="entry name" value="FAS1_domain"/>
</dbReference>
<evidence type="ECO:0000256" key="1">
    <source>
        <dbReference type="SAM" id="MobiDB-lite"/>
    </source>
</evidence>
<comment type="caution">
    <text evidence="4">The sequence shown here is derived from an EMBL/GenBank/DDBJ whole genome shotgun (WGS) entry which is preliminary data.</text>
</comment>
<feature type="domain" description="FAS1" evidence="3">
    <location>
        <begin position="264"/>
        <end position="393"/>
    </location>
</feature>
<evidence type="ECO:0000259" key="3">
    <source>
        <dbReference type="PROSITE" id="PS50213"/>
    </source>
</evidence>
<evidence type="ECO:0000256" key="2">
    <source>
        <dbReference type="SAM" id="SignalP"/>
    </source>
</evidence>
<feature type="region of interest" description="Disordered" evidence="1">
    <location>
        <begin position="407"/>
        <end position="442"/>
    </location>
</feature>
<keyword evidence="2" id="KW-0732">Signal</keyword>
<protein>
    <submittedName>
        <fullName evidence="4">Fasciclin domain-containing protein</fullName>
    </submittedName>
</protein>
<dbReference type="SMART" id="SM00554">
    <property type="entry name" value="FAS1"/>
    <property type="match status" value="3"/>
</dbReference>
<dbReference type="InterPro" id="IPR050904">
    <property type="entry name" value="Adhesion/Biosynth-related"/>
</dbReference>
<dbReference type="FunFam" id="2.30.180.10:FF:000014">
    <property type="entry name" value="Stabilin 1"/>
    <property type="match status" value="1"/>
</dbReference>
<evidence type="ECO:0000313" key="5">
    <source>
        <dbReference type="Proteomes" id="UP000484842"/>
    </source>
</evidence>
<organism evidence="4 5">
    <name type="scientific">Deinococcus terrestris</name>
    <dbReference type="NCBI Taxonomy" id="2651870"/>
    <lineage>
        <taxon>Bacteria</taxon>
        <taxon>Thermotogati</taxon>
        <taxon>Deinococcota</taxon>
        <taxon>Deinococci</taxon>
        <taxon>Deinococcales</taxon>
        <taxon>Deinococcaceae</taxon>
        <taxon>Deinococcus</taxon>
    </lineage>
</organism>
<keyword evidence="5" id="KW-1185">Reference proteome</keyword>
<dbReference type="GO" id="GO:0005615">
    <property type="term" value="C:extracellular space"/>
    <property type="evidence" value="ECO:0007669"/>
    <property type="project" value="TreeGrafter"/>
</dbReference>
<sequence>MKKQTSLLTLSLMLATPALAGGAGAPAAQNPATCRNIAQIVSSDPQFSTLLTAVEAAGLTETLSSGQFTVFAPTNAAFAKLPSDQLAMILNDEEMLRSVLLYHVVPGKVASAQVRSLTSARTAQGATVNVRVMNGRVMINNAAVTRADVAACNGVIHVIDTVLVPPVAPAAATPAPAAPVVSTPAPAAPVTTAPAVTAPAAFDIRSIPAVPLTGATTTTTTTTTETTTTATTTTETATTETAAESTETAAETTTETATEVTVATNTLYDVIVADDRFTTLLDLLSDAGLTETLTTGEFTVFAPTNEAFAALDEATLANLAANPDVLRQVLLYHVVQGRLTAEQLASSTSLTSVQGGALSLGQSGTSRTVNASPIAETFATASNGTIFVINQVLLPPGLTIPAAEAVEEAPATAETTATTTETAPATAALATTATAPATTTTTATATVTPAAGSLAAFVTTDPRFSILAELVQAAGLAETLGGGEFTLFAPTNDAFNAVPAATLTALRADPARLRQILLYHVVPGRVTATALAESPNLTTAAGTPVALTRPSGSTGTRIGAATIQGEGIATSNGTVYIIDTVLIPAGQ</sequence>
<dbReference type="FunFam" id="2.30.180.10:FF:000032">
    <property type="entry name" value="Fasciclin domain-containing protein, putative"/>
    <property type="match status" value="1"/>
</dbReference>
<feature type="region of interest" description="Disordered" evidence="1">
    <location>
        <begin position="213"/>
        <end position="257"/>
    </location>
</feature>
<feature type="chain" id="PRO_5030658364" evidence="2">
    <location>
        <begin position="21"/>
        <end position="587"/>
    </location>
</feature>
<feature type="compositionally biased region" description="Low complexity" evidence="1">
    <location>
        <begin position="215"/>
        <end position="257"/>
    </location>
</feature>
<dbReference type="Proteomes" id="UP000484842">
    <property type="component" value="Unassembled WGS sequence"/>
</dbReference>
<reference evidence="4 5" key="1">
    <citation type="submission" date="2019-10" db="EMBL/GenBank/DDBJ databases">
        <title>Deinococcus sp. isolated from soil.</title>
        <authorList>
            <person name="Li Y."/>
            <person name="Wang J."/>
        </authorList>
    </citation>
    <scope>NUCLEOTIDE SEQUENCE [LARGE SCALE GENOMIC DNA]</scope>
    <source>
        <strain evidence="4 5">SDU3-2</strain>
    </source>
</reference>
<feature type="signal peptide" evidence="2">
    <location>
        <begin position="1"/>
        <end position="20"/>
    </location>
</feature>
<dbReference type="PANTHER" id="PTHR10900">
    <property type="entry name" value="PERIOSTIN-RELATED"/>
    <property type="match status" value="1"/>
</dbReference>
<evidence type="ECO:0000313" key="4">
    <source>
        <dbReference type="EMBL" id="MPY66255.1"/>
    </source>
</evidence>
<dbReference type="FunFam" id="2.30.180.10:FF:000019">
    <property type="entry name" value="Cell surface lipoprotein"/>
    <property type="match status" value="1"/>
</dbReference>
<dbReference type="EMBL" id="WBSL01000001">
    <property type="protein sequence ID" value="MPY66255.1"/>
    <property type="molecule type" value="Genomic_DNA"/>
</dbReference>
<dbReference type="InterPro" id="IPR036378">
    <property type="entry name" value="FAS1_dom_sf"/>
</dbReference>
<dbReference type="PANTHER" id="PTHR10900:SF77">
    <property type="entry name" value="FI19380P1"/>
    <property type="match status" value="1"/>
</dbReference>
<accession>A0A7X1NUX0</accession>
<gene>
    <name evidence="4" type="ORF">F8S09_06015</name>
</gene>
<name>A0A7X1NUX0_9DEIO</name>
<proteinExistence type="predicted"/>
<dbReference type="AlphaFoldDB" id="A0A7X1NUX0"/>
<dbReference type="Gene3D" id="2.30.180.10">
    <property type="entry name" value="FAS1 domain"/>
    <property type="match status" value="3"/>
</dbReference>
<feature type="domain" description="FAS1" evidence="3">
    <location>
        <begin position="34"/>
        <end position="163"/>
    </location>
</feature>
<dbReference type="SUPFAM" id="SSF82153">
    <property type="entry name" value="FAS1 domain"/>
    <property type="match status" value="3"/>
</dbReference>